<accession>A0AAV7IJB1</accession>
<proteinExistence type="predicted"/>
<keyword evidence="3" id="KW-1185">Reference proteome</keyword>
<evidence type="ECO:0000256" key="1">
    <source>
        <dbReference type="SAM" id="Phobius"/>
    </source>
</evidence>
<organism evidence="2 3">
    <name type="scientific">Cotesia glomerata</name>
    <name type="common">Lepidopteran parasitic wasp</name>
    <name type="synonym">Apanteles glomeratus</name>
    <dbReference type="NCBI Taxonomy" id="32391"/>
    <lineage>
        <taxon>Eukaryota</taxon>
        <taxon>Metazoa</taxon>
        <taxon>Ecdysozoa</taxon>
        <taxon>Arthropoda</taxon>
        <taxon>Hexapoda</taxon>
        <taxon>Insecta</taxon>
        <taxon>Pterygota</taxon>
        <taxon>Neoptera</taxon>
        <taxon>Endopterygota</taxon>
        <taxon>Hymenoptera</taxon>
        <taxon>Apocrita</taxon>
        <taxon>Ichneumonoidea</taxon>
        <taxon>Braconidae</taxon>
        <taxon>Microgastrinae</taxon>
        <taxon>Cotesia</taxon>
    </lineage>
</organism>
<gene>
    <name evidence="2" type="ORF">KQX54_004491</name>
</gene>
<comment type="caution">
    <text evidence="2">The sequence shown here is derived from an EMBL/GenBank/DDBJ whole genome shotgun (WGS) entry which is preliminary data.</text>
</comment>
<feature type="transmembrane region" description="Helical" evidence="1">
    <location>
        <begin position="95"/>
        <end position="120"/>
    </location>
</feature>
<evidence type="ECO:0000313" key="3">
    <source>
        <dbReference type="Proteomes" id="UP000826195"/>
    </source>
</evidence>
<dbReference type="EMBL" id="JAHXZJ010001492">
    <property type="protein sequence ID" value="KAH0552041.1"/>
    <property type="molecule type" value="Genomic_DNA"/>
</dbReference>
<dbReference type="AlphaFoldDB" id="A0AAV7IJB1"/>
<keyword evidence="1" id="KW-0472">Membrane</keyword>
<evidence type="ECO:0000313" key="2">
    <source>
        <dbReference type="EMBL" id="KAH0552041.1"/>
    </source>
</evidence>
<protein>
    <submittedName>
        <fullName evidence="2">Uncharacterized protein</fullName>
    </submittedName>
</protein>
<sequence length="124" mass="13547">MPKPGFVGDSVWDKASADVRARVSLSFSLTRNLLLLLEILLAPGASSSWAQERGQNLGQCLPSSLSRGLHRSNPPKPELAYPQIQSLQVSPKSPFIFLALAHFSFVCVFMFLCAATDFALNILQ</sequence>
<keyword evidence="1" id="KW-0812">Transmembrane</keyword>
<dbReference type="Proteomes" id="UP000826195">
    <property type="component" value="Unassembled WGS sequence"/>
</dbReference>
<name>A0AAV7IJB1_COTGL</name>
<keyword evidence="1" id="KW-1133">Transmembrane helix</keyword>
<reference evidence="2 3" key="1">
    <citation type="journal article" date="2021" name="J. Hered.">
        <title>A chromosome-level genome assembly of the parasitoid wasp, Cotesia glomerata (Hymenoptera: Braconidae).</title>
        <authorList>
            <person name="Pinto B.J."/>
            <person name="Weis J.J."/>
            <person name="Gamble T."/>
            <person name="Ode P.J."/>
            <person name="Paul R."/>
            <person name="Zaspel J.M."/>
        </authorList>
    </citation>
    <scope>NUCLEOTIDE SEQUENCE [LARGE SCALE GENOMIC DNA]</scope>
    <source>
        <strain evidence="2">CgM1</strain>
    </source>
</reference>